<evidence type="ECO:0000313" key="2">
    <source>
        <dbReference type="Proteomes" id="UP001262767"/>
    </source>
</evidence>
<dbReference type="AlphaFoldDB" id="A0AAW8LNU5"/>
<reference evidence="1" key="1">
    <citation type="submission" date="2023-07" db="EMBL/GenBank/DDBJ databases">
        <title>Sorghum-associated microbial communities from plants grown in Nebraska, USA.</title>
        <authorList>
            <person name="Schachtman D."/>
        </authorList>
    </citation>
    <scope>NUCLEOTIDE SEQUENCE</scope>
    <source>
        <strain evidence="1">BE44</strain>
    </source>
</reference>
<sequence>MGDPVNQDMNLLAPYEQSWTFGDDEKALKSLFLDVFNELFAEQIKDIHHYGMPHLGSPSVVERFTKQDGLAVLRRANSSDAIMRVIYANWKSIGSKRGLAFVEFVLRMIWGDQWQIQRLYHSIDRAKDYPRLITTGPTRNSFLTSRIFITLGQNINVDEALEIAPVVAKLVPANIVARVATGLDLGEISPMDLAVVAMPYMVANFQKFESISSLIIPWTPWGVLKNYTLSNDTARYTGYKTNYQEMYHGPATHNLRAAAAKAMLIAEYSVLSAVHDAILAIHPTAVASEAEIPLKVVTASFLPEFRDMVAAGQVMLNRVRLSNGGNYTGNEFMPSVLRYLEWFLKDGVLQYNVASPQNERAPYLYKIADTLSLTSYSDAAKKHIADLVARDPLWAKYTLQELIESEDSLDTFMQKYVAMEVPDGPHLRAPNAPFDDWKAQPQVMVIGRQVAYSGIKTNGTDYYDSLVDMDLSDAAYRSLSDPDMQQLQGFKNTVNQMAGTTDWTIDTDNKQVSYWQSVEIGEVDDQDWAHTEGGEYYATKDLAKRAYELANGVTCTLDLDGMTCIDALDAVIFEGPLLGRPKVLALDPEQDADDIGELDGQDWAHTEGGEYYATKELAKRAYETANGVTCTLDLESMTCLDDLGGVSYEGVLLGRAKVLALEPPLQKFISFADVLEQLFTQAAADDHAQDYLDAVAMTAFHADTEKQLIKVDDFIGRFEENKILRDSDLPPVPVAVNRIYEFIVIREENPNFRGEDAVTGIPVEADKLTNIFVNARVKAIANNSAELLDQIDNAVISAYKRDKVWTTTNNLYAQYFIEVPFADVVNQIFTNFQEGNATYKASARAFLSKVAESIFLPGANDQLVKVSELSTQFEAGKVYRSLV</sequence>
<accession>A0AAW8LNU5</accession>
<protein>
    <submittedName>
        <fullName evidence="1">Uncharacterized protein</fullName>
    </submittedName>
</protein>
<dbReference type="Proteomes" id="UP001262767">
    <property type="component" value="Unassembled WGS sequence"/>
</dbReference>
<evidence type="ECO:0000313" key="1">
    <source>
        <dbReference type="EMBL" id="MDR6630387.1"/>
    </source>
</evidence>
<comment type="caution">
    <text evidence="1">The sequence shown here is derived from an EMBL/GenBank/DDBJ whole genome shotgun (WGS) entry which is preliminary data.</text>
</comment>
<gene>
    <name evidence="1" type="ORF">J2X86_002442</name>
</gene>
<name>A0AAW8LNU5_ACILW</name>
<dbReference type="RefSeq" id="WP_310077887.1">
    <property type="nucleotide sequence ID" value="NZ_JAVDSC010000012.1"/>
</dbReference>
<proteinExistence type="predicted"/>
<organism evidence="1 2">
    <name type="scientific">Acinetobacter lwoffii</name>
    <dbReference type="NCBI Taxonomy" id="28090"/>
    <lineage>
        <taxon>Bacteria</taxon>
        <taxon>Pseudomonadati</taxon>
        <taxon>Pseudomonadota</taxon>
        <taxon>Gammaproteobacteria</taxon>
        <taxon>Moraxellales</taxon>
        <taxon>Moraxellaceae</taxon>
        <taxon>Acinetobacter</taxon>
    </lineage>
</organism>
<dbReference type="EMBL" id="JAVDSC010000012">
    <property type="protein sequence ID" value="MDR6630387.1"/>
    <property type="molecule type" value="Genomic_DNA"/>
</dbReference>